<evidence type="ECO:0000259" key="2">
    <source>
        <dbReference type="Pfam" id="PF13731"/>
    </source>
</evidence>
<dbReference type="InterPro" id="IPR027994">
    <property type="entry name" value="WxL_dom"/>
</dbReference>
<dbReference type="AlphaFoldDB" id="A0A931HXN4"/>
<evidence type="ECO:0000313" key="3">
    <source>
        <dbReference type="EMBL" id="MBH0231334.1"/>
    </source>
</evidence>
<dbReference type="Pfam" id="PF13731">
    <property type="entry name" value="WxL"/>
    <property type="match status" value="1"/>
</dbReference>
<protein>
    <submittedName>
        <fullName evidence="3">WxL domain-containing protein</fullName>
    </submittedName>
</protein>
<dbReference type="EMBL" id="JADZSC010000003">
    <property type="protein sequence ID" value="MBH0231334.1"/>
    <property type="molecule type" value="Genomic_DNA"/>
</dbReference>
<gene>
    <name evidence="3" type="ORF">H0267_13985</name>
</gene>
<dbReference type="RefSeq" id="WP_197317961.1">
    <property type="nucleotide sequence ID" value="NZ_JADZSC010000003.1"/>
</dbReference>
<keyword evidence="4" id="KW-1185">Reference proteome</keyword>
<dbReference type="Proteomes" id="UP000614490">
    <property type="component" value="Unassembled WGS sequence"/>
</dbReference>
<name>A0A931HXN4_9BACI</name>
<keyword evidence="1" id="KW-0732">Signal</keyword>
<feature type="domain" description="WxL" evidence="2">
    <location>
        <begin position="59"/>
        <end position="192"/>
    </location>
</feature>
<feature type="chain" id="PRO_5039688669" evidence="1">
    <location>
        <begin position="28"/>
        <end position="192"/>
    </location>
</feature>
<proteinExistence type="predicted"/>
<sequence length="192" mass="19429">MKKLIKFIGIGLSSLALILFHVSAVSAEGDVVITGEAAPTMTPVTFGDFAAVALDGTTQTTTLNIPQFTVTDATGSGSGWNVTLTGTQFSNADPTPKSLSTGSLTLTTAPNVSLDDPNSSPADTITVATTGPTATIDTGTGLKLLSAAVDGGMGSYFVGDTTPGVMTLELMPREVYATTYTSTLTLTIATGP</sequence>
<feature type="signal peptide" evidence="1">
    <location>
        <begin position="1"/>
        <end position="27"/>
    </location>
</feature>
<comment type="caution">
    <text evidence="3">The sequence shown here is derived from an EMBL/GenBank/DDBJ whole genome shotgun (WGS) entry which is preliminary data.</text>
</comment>
<accession>A0A931HXN4</accession>
<evidence type="ECO:0000313" key="4">
    <source>
        <dbReference type="Proteomes" id="UP000614490"/>
    </source>
</evidence>
<organism evidence="3 4">
    <name type="scientific">Halobacillus yeomjeoni</name>
    <dbReference type="NCBI Taxonomy" id="311194"/>
    <lineage>
        <taxon>Bacteria</taxon>
        <taxon>Bacillati</taxon>
        <taxon>Bacillota</taxon>
        <taxon>Bacilli</taxon>
        <taxon>Bacillales</taxon>
        <taxon>Bacillaceae</taxon>
        <taxon>Halobacillus</taxon>
    </lineage>
</organism>
<evidence type="ECO:0000256" key="1">
    <source>
        <dbReference type="SAM" id="SignalP"/>
    </source>
</evidence>
<reference evidence="3 4" key="1">
    <citation type="journal article" date="2005" name="Int. J. Syst. Evol. Microbiol.">
        <title>Halobacillus yeomjeoni sp. nov., isolated from a marine solar saltern in Korea.</title>
        <authorList>
            <person name="Yoon J.H."/>
            <person name="Kang S.J."/>
            <person name="Lee C.H."/>
            <person name="Oh H.W."/>
            <person name="Oh T.K."/>
        </authorList>
    </citation>
    <scope>NUCLEOTIDE SEQUENCE [LARGE SCALE GENOMIC DNA]</scope>
    <source>
        <strain evidence="3 4">KCTC 3957</strain>
    </source>
</reference>